<keyword evidence="10 13" id="KW-1133">Transmembrane helix</keyword>
<feature type="domain" description="Histidine kinase" evidence="15">
    <location>
        <begin position="603"/>
        <end position="815"/>
    </location>
</feature>
<keyword evidence="8 16" id="KW-0418">Kinase</keyword>
<dbReference type="Pfam" id="PF07696">
    <property type="entry name" value="7TMR-DISMED2"/>
    <property type="match status" value="1"/>
</dbReference>
<dbReference type="GO" id="GO:0000156">
    <property type="term" value="F:phosphorelay response regulator activity"/>
    <property type="evidence" value="ECO:0007669"/>
    <property type="project" value="TreeGrafter"/>
</dbReference>
<evidence type="ECO:0000256" key="12">
    <source>
        <dbReference type="ARBA" id="ARBA00023136"/>
    </source>
</evidence>
<evidence type="ECO:0000256" key="2">
    <source>
        <dbReference type="ARBA" id="ARBA00004141"/>
    </source>
</evidence>
<dbReference type="InterPro" id="IPR013767">
    <property type="entry name" value="PAS_fold"/>
</dbReference>
<dbReference type="CDD" id="cd00130">
    <property type="entry name" value="PAS"/>
    <property type="match status" value="1"/>
</dbReference>
<dbReference type="InterPro" id="IPR000014">
    <property type="entry name" value="PAS"/>
</dbReference>
<dbReference type="InterPro" id="IPR036890">
    <property type="entry name" value="HATPase_C_sf"/>
</dbReference>
<keyword evidence="9" id="KW-0067">ATP-binding</keyword>
<organism evidence="16 17">
    <name type="scientific">Paramagnetospirillum kuznetsovii</name>
    <dbReference type="NCBI Taxonomy" id="2053833"/>
    <lineage>
        <taxon>Bacteria</taxon>
        <taxon>Pseudomonadati</taxon>
        <taxon>Pseudomonadota</taxon>
        <taxon>Alphaproteobacteria</taxon>
        <taxon>Rhodospirillales</taxon>
        <taxon>Magnetospirillaceae</taxon>
        <taxon>Paramagnetospirillum</taxon>
    </lineage>
</organism>
<comment type="subcellular location">
    <subcellularLocation>
        <location evidence="2">Membrane</location>
        <topology evidence="2">Multi-pass membrane protein</topology>
    </subcellularLocation>
</comment>
<dbReference type="RefSeq" id="WP_112146870.1">
    <property type="nucleotide sequence ID" value="NZ_PGTO01000019.1"/>
</dbReference>
<comment type="catalytic activity">
    <reaction evidence="1">
        <text>ATP + protein L-histidine = ADP + protein N-phospho-L-histidine.</text>
        <dbReference type="EC" id="2.7.13.3"/>
    </reaction>
</comment>
<dbReference type="PRINTS" id="PR00344">
    <property type="entry name" value="BCTRLSENSOR"/>
</dbReference>
<dbReference type="GO" id="GO:0000155">
    <property type="term" value="F:phosphorelay sensor kinase activity"/>
    <property type="evidence" value="ECO:0007669"/>
    <property type="project" value="InterPro"/>
</dbReference>
<feature type="transmembrane region" description="Helical" evidence="13">
    <location>
        <begin position="200"/>
        <end position="220"/>
    </location>
</feature>
<evidence type="ECO:0000256" key="13">
    <source>
        <dbReference type="SAM" id="Phobius"/>
    </source>
</evidence>
<feature type="transmembrane region" description="Helical" evidence="13">
    <location>
        <begin position="351"/>
        <end position="370"/>
    </location>
</feature>
<keyword evidence="17" id="KW-1185">Reference proteome</keyword>
<dbReference type="SUPFAM" id="SSF47384">
    <property type="entry name" value="Homodimeric domain of signal transducing histidine kinase"/>
    <property type="match status" value="1"/>
</dbReference>
<dbReference type="InterPro" id="IPR035965">
    <property type="entry name" value="PAS-like_dom_sf"/>
</dbReference>
<dbReference type="PANTHER" id="PTHR42878:SF7">
    <property type="entry name" value="SENSOR HISTIDINE KINASE GLRK"/>
    <property type="match status" value="1"/>
</dbReference>
<dbReference type="PANTHER" id="PTHR42878">
    <property type="entry name" value="TWO-COMPONENT HISTIDINE KINASE"/>
    <property type="match status" value="1"/>
</dbReference>
<dbReference type="GO" id="GO:0016020">
    <property type="term" value="C:membrane"/>
    <property type="evidence" value="ECO:0007669"/>
    <property type="project" value="UniProtKB-SubCell"/>
</dbReference>
<dbReference type="Gene3D" id="3.30.565.10">
    <property type="entry name" value="Histidine kinase-like ATPase, C-terminal domain"/>
    <property type="match status" value="1"/>
</dbReference>
<evidence type="ECO:0000259" key="15">
    <source>
        <dbReference type="PROSITE" id="PS50109"/>
    </source>
</evidence>
<dbReference type="InterPro" id="IPR011622">
    <property type="entry name" value="7TMR_DISM_rcpt_extracell_dom2"/>
</dbReference>
<dbReference type="GO" id="GO:0007234">
    <property type="term" value="P:osmosensory signaling via phosphorelay pathway"/>
    <property type="evidence" value="ECO:0007669"/>
    <property type="project" value="TreeGrafter"/>
</dbReference>
<dbReference type="EMBL" id="PGTO01000019">
    <property type="protein sequence ID" value="RAU20608.1"/>
    <property type="molecule type" value="Genomic_DNA"/>
</dbReference>
<evidence type="ECO:0000256" key="8">
    <source>
        <dbReference type="ARBA" id="ARBA00022777"/>
    </source>
</evidence>
<keyword evidence="7" id="KW-0547">Nucleotide-binding</keyword>
<feature type="transmembrane region" description="Helical" evidence="13">
    <location>
        <begin position="227"/>
        <end position="251"/>
    </location>
</feature>
<evidence type="ECO:0000256" key="14">
    <source>
        <dbReference type="SAM" id="SignalP"/>
    </source>
</evidence>
<dbReference type="SUPFAM" id="SSF55874">
    <property type="entry name" value="ATPase domain of HSP90 chaperone/DNA topoisomerase II/histidine kinase"/>
    <property type="match status" value="1"/>
</dbReference>
<feature type="transmembrane region" description="Helical" evidence="13">
    <location>
        <begin position="319"/>
        <end position="339"/>
    </location>
</feature>
<dbReference type="InterPro" id="IPR005467">
    <property type="entry name" value="His_kinase_dom"/>
</dbReference>
<dbReference type="PROSITE" id="PS50109">
    <property type="entry name" value="HIS_KIN"/>
    <property type="match status" value="1"/>
</dbReference>
<proteinExistence type="predicted"/>
<dbReference type="Gene3D" id="3.30.450.20">
    <property type="entry name" value="PAS domain"/>
    <property type="match status" value="1"/>
</dbReference>
<dbReference type="Pfam" id="PF00989">
    <property type="entry name" value="PAS"/>
    <property type="match status" value="1"/>
</dbReference>
<dbReference type="Pfam" id="PF02518">
    <property type="entry name" value="HATPase_c"/>
    <property type="match status" value="1"/>
</dbReference>
<feature type="chain" id="PRO_5016670163" description="histidine kinase" evidence="14">
    <location>
        <begin position="39"/>
        <end position="825"/>
    </location>
</feature>
<accession>A0A364NU45</accession>
<dbReference type="InterPro" id="IPR036097">
    <property type="entry name" value="HisK_dim/P_sf"/>
</dbReference>
<name>A0A364NU45_9PROT</name>
<dbReference type="Proteomes" id="UP000251075">
    <property type="component" value="Unassembled WGS sequence"/>
</dbReference>
<dbReference type="Pfam" id="PF07695">
    <property type="entry name" value="7TMR-DISM_7TM"/>
    <property type="match status" value="1"/>
</dbReference>
<evidence type="ECO:0000256" key="7">
    <source>
        <dbReference type="ARBA" id="ARBA00022741"/>
    </source>
</evidence>
<feature type="signal peptide" evidence="14">
    <location>
        <begin position="1"/>
        <end position="38"/>
    </location>
</feature>
<evidence type="ECO:0000256" key="4">
    <source>
        <dbReference type="ARBA" id="ARBA00022553"/>
    </source>
</evidence>
<keyword evidence="14" id="KW-0732">Signal</keyword>
<keyword evidence="6 13" id="KW-0812">Transmembrane</keyword>
<feature type="transmembrane region" description="Helical" evidence="13">
    <location>
        <begin position="263"/>
        <end position="284"/>
    </location>
</feature>
<keyword evidence="11" id="KW-0902">Two-component regulatory system</keyword>
<dbReference type="InterPro" id="IPR003661">
    <property type="entry name" value="HisK_dim/P_dom"/>
</dbReference>
<dbReference type="GO" id="GO:0005524">
    <property type="term" value="F:ATP binding"/>
    <property type="evidence" value="ECO:0007669"/>
    <property type="project" value="UniProtKB-KW"/>
</dbReference>
<dbReference type="CDD" id="cd00082">
    <property type="entry name" value="HisKA"/>
    <property type="match status" value="1"/>
</dbReference>
<keyword evidence="5" id="KW-0808">Transferase</keyword>
<dbReference type="Gene3D" id="2.60.40.2380">
    <property type="match status" value="1"/>
</dbReference>
<reference evidence="16 17" key="1">
    <citation type="submission" date="2017-11" db="EMBL/GenBank/DDBJ databases">
        <title>Draft genome sequence of magnetotactic bacterium Magnetospirillum kuznetsovii LBB-42.</title>
        <authorList>
            <person name="Grouzdev D.S."/>
            <person name="Rysina M.S."/>
            <person name="Baslerov R.V."/>
            <person name="Koziaeva V."/>
        </authorList>
    </citation>
    <scope>NUCLEOTIDE SEQUENCE [LARGE SCALE GENOMIC DNA]</scope>
    <source>
        <strain evidence="16 17">LBB-42</strain>
    </source>
</reference>
<dbReference type="InterPro" id="IPR050351">
    <property type="entry name" value="BphY/WalK/GraS-like"/>
</dbReference>
<comment type="caution">
    <text evidence="16">The sequence shown here is derived from an EMBL/GenBank/DDBJ whole genome shotgun (WGS) entry which is preliminary data.</text>
</comment>
<evidence type="ECO:0000256" key="1">
    <source>
        <dbReference type="ARBA" id="ARBA00000085"/>
    </source>
</evidence>
<feature type="transmembrane region" description="Helical" evidence="13">
    <location>
        <begin position="296"/>
        <end position="313"/>
    </location>
</feature>
<dbReference type="OrthoDB" id="9806130at2"/>
<dbReference type="Gene3D" id="1.10.287.130">
    <property type="match status" value="1"/>
</dbReference>
<evidence type="ECO:0000313" key="16">
    <source>
        <dbReference type="EMBL" id="RAU20608.1"/>
    </source>
</evidence>
<dbReference type="InterPro" id="IPR004358">
    <property type="entry name" value="Sig_transdc_His_kin-like_C"/>
</dbReference>
<dbReference type="GO" id="GO:0030295">
    <property type="term" value="F:protein kinase activator activity"/>
    <property type="evidence" value="ECO:0007669"/>
    <property type="project" value="TreeGrafter"/>
</dbReference>
<gene>
    <name evidence="16" type="ORF">CU669_17385</name>
</gene>
<sequence>MLDFVDGKMIRPCRRPKGVMIACAVALACLLASLPSRASPLVLTNGVERIDLGGHWDVLRDETGSLTIDDMARPEVAAGFKPLAGNLLAGFDRSAFWLRFTVSRDPASRRLWLLEVDMPYLDHVALFSPDNQGGYTTILTGDHTPFSTRPVPYRDFVFRLDITPQPRTHYLRVETVGNAAVDARLWSSDGFAVAATTDSLLLGIVNGATIIITLMALFQYTLSKDRLYLYFCAYALLSQLMHMSISGYVSQFIFRDSPLLSDAFSEFISCTCLSLGAIFSARAVDVKHSFPRLYKIYLGTAVAAALATADAALPTNISITIPLLACAELISIVTTFIAATMYYDGVNASKYYAAAFFVSAISISIVILDVLGIKTAIPPSSLMPQALAVPHVLLLALGLFQRSAGIGATRLETVRRNERELERRVAQRTAELAETNTALAAEVVVRRTAEDRLRASEGQVRAILDAAPFPMMVASYPEGRFMFINQPASELLNIAPEMAGDHLTKDYYADPEERRHFLWKLRETGCVLGAELQIRRNPDETRWVLLSAVRFTYFNQDAVLVCMNDISTRKRLEESLRLASLRSEAALEAGNQSMREQRNFLSMVSHEFRVPLAIIEASSQLMGIYGRGNADAEDEVAKIGRAVRRMADLIDVCLADDRLDSTTMSLRIAEFDLARVLTEMCDDKRRFAGNRPLSISVGNPATLEADATLLRVAFSNLVDNALKFSPPNTPVDIRVAGDSEGIMVSVSDKGPGISLEDQPRVFEKFFRSTKADRIRGAGLGLFIVRRVIDLHGGSIAIDSLPGRGATFVVWLPVKPPNLNATNTTP</sequence>
<dbReference type="CDD" id="cd00075">
    <property type="entry name" value="HATPase"/>
    <property type="match status" value="1"/>
</dbReference>
<protein>
    <recommendedName>
        <fullName evidence="3">histidine kinase</fullName>
        <ecNumber evidence="3">2.7.13.3</ecNumber>
    </recommendedName>
</protein>
<keyword evidence="12 13" id="KW-0472">Membrane</keyword>
<dbReference type="AlphaFoldDB" id="A0A364NU45"/>
<dbReference type="InterPro" id="IPR011623">
    <property type="entry name" value="7TMR_DISM_rcpt_extracell_dom1"/>
</dbReference>
<evidence type="ECO:0000256" key="3">
    <source>
        <dbReference type="ARBA" id="ARBA00012438"/>
    </source>
</evidence>
<dbReference type="EC" id="2.7.13.3" evidence="3"/>
<dbReference type="SMART" id="SM00388">
    <property type="entry name" value="HisKA"/>
    <property type="match status" value="1"/>
</dbReference>
<evidence type="ECO:0000256" key="9">
    <source>
        <dbReference type="ARBA" id="ARBA00022840"/>
    </source>
</evidence>
<evidence type="ECO:0000256" key="10">
    <source>
        <dbReference type="ARBA" id="ARBA00022989"/>
    </source>
</evidence>
<dbReference type="FunFam" id="3.30.565.10:FF:000006">
    <property type="entry name" value="Sensor histidine kinase WalK"/>
    <property type="match status" value="1"/>
</dbReference>
<keyword evidence="4" id="KW-0597">Phosphoprotein</keyword>
<dbReference type="SUPFAM" id="SSF55785">
    <property type="entry name" value="PYP-like sensor domain (PAS domain)"/>
    <property type="match status" value="1"/>
</dbReference>
<evidence type="ECO:0000256" key="11">
    <source>
        <dbReference type="ARBA" id="ARBA00023012"/>
    </source>
</evidence>
<dbReference type="Pfam" id="PF00512">
    <property type="entry name" value="HisKA"/>
    <property type="match status" value="1"/>
</dbReference>
<dbReference type="SMART" id="SM00387">
    <property type="entry name" value="HATPase_c"/>
    <property type="match status" value="1"/>
</dbReference>
<evidence type="ECO:0000256" key="5">
    <source>
        <dbReference type="ARBA" id="ARBA00022679"/>
    </source>
</evidence>
<evidence type="ECO:0000313" key="17">
    <source>
        <dbReference type="Proteomes" id="UP000251075"/>
    </source>
</evidence>
<dbReference type="InterPro" id="IPR003594">
    <property type="entry name" value="HATPase_dom"/>
</dbReference>
<evidence type="ECO:0000256" key="6">
    <source>
        <dbReference type="ARBA" id="ARBA00022692"/>
    </source>
</evidence>